<dbReference type="Pfam" id="PF06775">
    <property type="entry name" value="Seipin"/>
    <property type="match status" value="1"/>
</dbReference>
<dbReference type="GO" id="GO:0140042">
    <property type="term" value="P:lipid droplet formation"/>
    <property type="evidence" value="ECO:0007669"/>
    <property type="project" value="UniProtKB-ARBA"/>
</dbReference>
<dbReference type="PANTHER" id="PTHR10963">
    <property type="entry name" value="GLYCOSYL HYDROLASE-RELATED"/>
    <property type="match status" value="1"/>
</dbReference>
<dbReference type="GO" id="GO:0004553">
    <property type="term" value="F:hydrolase activity, hydrolyzing O-glycosyl compounds"/>
    <property type="evidence" value="ECO:0007669"/>
    <property type="project" value="InterPro"/>
</dbReference>
<feature type="transmembrane region" description="Helical" evidence="8">
    <location>
        <begin position="273"/>
        <end position="295"/>
    </location>
</feature>
<dbReference type="SUPFAM" id="SSF49899">
    <property type="entry name" value="Concanavalin A-like lectins/glucanases"/>
    <property type="match status" value="1"/>
</dbReference>
<keyword evidence="9" id="KW-0732">Signal</keyword>
<dbReference type="CDD" id="cd08023">
    <property type="entry name" value="GH16_laminarinase_like"/>
    <property type="match status" value="1"/>
</dbReference>
<dbReference type="GO" id="GO:0005975">
    <property type="term" value="P:carbohydrate metabolic process"/>
    <property type="evidence" value="ECO:0007669"/>
    <property type="project" value="InterPro"/>
</dbReference>
<evidence type="ECO:0000256" key="4">
    <source>
        <dbReference type="ARBA" id="ARBA00022824"/>
    </source>
</evidence>
<dbReference type="InterPro" id="IPR050546">
    <property type="entry name" value="Glycosyl_Hydrlase_16"/>
</dbReference>
<sequence>MENRFLLLFLLISITTGLELVWEDNFDTFDYSKWGFDQGGNGWGNKELEYYTNRTENARVENGNLVIEVHREDFLNRSFTSARLTSKFNFKYGVFEARIKLPNMTNGLWPAFWMKGSERPDWPARGEIDIFEAGSASAIHDGHHTSHGQPYYPKIDMSLDFNVWRVEWNNTAFKMLFNNKEYMWFDIGGLPTFQKNFFFLLNVAVGGTYPNIQDPNQITAPLPARMLVDYKALLLILQLLSILRDHSVLNMLGNVWDRLENVKRTLKSLDPHLLLSFIFHIFGVAFLSFFTPLFIRFLFAYNVVDQTEPLDFVFETCTKEYYGVCSFPEARLSLAEKDIRFSAGSAYWFTLDLELIETDSLLDSRVFLTQVEIKDHEQKTLSTAQRTVNLQYSFFYRWFIRIRNLMFFPLYLIGMLSSSSPTEFHIHFPKPFQSRLNETAAFLVVQIQNRLAQVKWAELHIEANTSYFTYFLHYYPFISFAFLAMISATIFSILMGLYWTKVGFEVYSEASKVEPEDPHFSKPLNIKKKLGYDENYEFDGRKLQEKIRDLRPDDIPECPQLNGVFGWDVKPTGGQKIGFDEN</sequence>
<keyword evidence="4" id="KW-0256">Endoplasmic reticulum</keyword>
<feature type="transmembrane region" description="Helical" evidence="8">
    <location>
        <begin position="474"/>
        <end position="499"/>
    </location>
</feature>
<evidence type="ECO:0000256" key="6">
    <source>
        <dbReference type="ARBA" id="ARBA00023098"/>
    </source>
</evidence>
<keyword evidence="12" id="KW-1185">Reference proteome</keyword>
<evidence type="ECO:0000256" key="3">
    <source>
        <dbReference type="ARBA" id="ARBA00022692"/>
    </source>
</evidence>
<organism evidence="11 12">
    <name type="scientific">Bursaphelenchus xylophilus</name>
    <name type="common">Pinewood nematode worm</name>
    <name type="synonym">Aphelenchoides xylophilus</name>
    <dbReference type="NCBI Taxonomy" id="6326"/>
    <lineage>
        <taxon>Eukaryota</taxon>
        <taxon>Metazoa</taxon>
        <taxon>Ecdysozoa</taxon>
        <taxon>Nematoda</taxon>
        <taxon>Chromadorea</taxon>
        <taxon>Rhabditida</taxon>
        <taxon>Tylenchina</taxon>
        <taxon>Tylenchomorpha</taxon>
        <taxon>Aphelenchoidea</taxon>
        <taxon>Aphelenchoididae</taxon>
        <taxon>Bursaphelenchus</taxon>
    </lineage>
</organism>
<dbReference type="OrthoDB" id="3990054at2759"/>
<evidence type="ECO:0000256" key="7">
    <source>
        <dbReference type="ARBA" id="ARBA00023136"/>
    </source>
</evidence>
<reference evidence="11" key="1">
    <citation type="submission" date="2020-09" db="EMBL/GenBank/DDBJ databases">
        <authorList>
            <person name="Kikuchi T."/>
        </authorList>
    </citation>
    <scope>NUCLEOTIDE SEQUENCE</scope>
    <source>
        <strain evidence="11">Ka4C1</strain>
    </source>
</reference>
<dbReference type="EMBL" id="CAJFDI010000005">
    <property type="protein sequence ID" value="CAD5230076.1"/>
    <property type="molecule type" value="Genomic_DNA"/>
</dbReference>
<dbReference type="Proteomes" id="UP000582659">
    <property type="component" value="Unassembled WGS sequence"/>
</dbReference>
<dbReference type="Proteomes" id="UP000659654">
    <property type="component" value="Unassembled WGS sequence"/>
</dbReference>
<dbReference type="PANTHER" id="PTHR10963:SF55">
    <property type="entry name" value="GLYCOSIDE HYDROLASE FAMILY 16 PROTEIN"/>
    <property type="match status" value="1"/>
</dbReference>
<feature type="transmembrane region" description="Helical" evidence="8">
    <location>
        <begin position="394"/>
        <end position="414"/>
    </location>
</feature>
<dbReference type="CDD" id="cd23995">
    <property type="entry name" value="Seipin_BSCL2_like"/>
    <property type="match status" value="1"/>
</dbReference>
<keyword evidence="3 8" id="KW-0812">Transmembrane</keyword>
<comment type="subcellular location">
    <subcellularLocation>
        <location evidence="1">Endoplasmic reticulum membrane</location>
        <topology evidence="1">Multi-pass membrane protein</topology>
    </subcellularLocation>
</comment>
<feature type="signal peptide" evidence="9">
    <location>
        <begin position="1"/>
        <end position="17"/>
    </location>
</feature>
<accession>A0A7I8XP74</accession>
<evidence type="ECO:0000313" key="11">
    <source>
        <dbReference type="EMBL" id="CAD5230076.1"/>
    </source>
</evidence>
<dbReference type="InterPro" id="IPR013320">
    <property type="entry name" value="ConA-like_dom_sf"/>
</dbReference>
<dbReference type="SMR" id="A0A7I8XP74"/>
<dbReference type="InterPro" id="IPR009617">
    <property type="entry name" value="Seipin"/>
</dbReference>
<keyword evidence="5 8" id="KW-1133">Transmembrane helix</keyword>
<evidence type="ECO:0000313" key="12">
    <source>
        <dbReference type="Proteomes" id="UP000659654"/>
    </source>
</evidence>
<name>A0A7I8XP74_BURXY</name>
<keyword evidence="7 8" id="KW-0472">Membrane</keyword>
<feature type="domain" description="GH16" evidence="10">
    <location>
        <begin position="20"/>
        <end position="239"/>
    </location>
</feature>
<dbReference type="Gene3D" id="2.60.120.200">
    <property type="match status" value="1"/>
</dbReference>
<dbReference type="GO" id="GO:0006629">
    <property type="term" value="P:lipid metabolic process"/>
    <property type="evidence" value="ECO:0007669"/>
    <property type="project" value="UniProtKB-KW"/>
</dbReference>
<dbReference type="InterPro" id="IPR000757">
    <property type="entry name" value="Beta-glucanase-like"/>
</dbReference>
<evidence type="ECO:0000256" key="5">
    <source>
        <dbReference type="ARBA" id="ARBA00022989"/>
    </source>
</evidence>
<evidence type="ECO:0000256" key="9">
    <source>
        <dbReference type="SAM" id="SignalP"/>
    </source>
</evidence>
<evidence type="ECO:0000256" key="8">
    <source>
        <dbReference type="SAM" id="Phobius"/>
    </source>
</evidence>
<dbReference type="Pfam" id="PF00722">
    <property type="entry name" value="Glyco_hydro_16"/>
    <property type="match status" value="1"/>
</dbReference>
<keyword evidence="6" id="KW-0443">Lipid metabolism</keyword>
<gene>
    <name evidence="11" type="ORF">BXYJ_LOCUS10806</name>
</gene>
<protein>
    <submittedName>
        <fullName evidence="11">(pine wood nematode) hypothetical protein</fullName>
    </submittedName>
</protein>
<evidence type="ECO:0000256" key="1">
    <source>
        <dbReference type="ARBA" id="ARBA00004477"/>
    </source>
</evidence>
<dbReference type="GO" id="GO:0005789">
    <property type="term" value="C:endoplasmic reticulum membrane"/>
    <property type="evidence" value="ECO:0007669"/>
    <property type="project" value="UniProtKB-SubCell"/>
</dbReference>
<comment type="similarity">
    <text evidence="2">Belongs to the glycosyl hydrolase 16 family.</text>
</comment>
<dbReference type="EMBL" id="CAJFCV020000005">
    <property type="protein sequence ID" value="CAG9120947.1"/>
    <property type="molecule type" value="Genomic_DNA"/>
</dbReference>
<evidence type="ECO:0000256" key="2">
    <source>
        <dbReference type="ARBA" id="ARBA00006865"/>
    </source>
</evidence>
<evidence type="ECO:0000259" key="10">
    <source>
        <dbReference type="PROSITE" id="PS51762"/>
    </source>
</evidence>
<dbReference type="PROSITE" id="PS51762">
    <property type="entry name" value="GH16_2"/>
    <property type="match status" value="1"/>
</dbReference>
<proteinExistence type="inferred from homology"/>
<feature type="chain" id="PRO_5035412647" evidence="9">
    <location>
        <begin position="18"/>
        <end position="582"/>
    </location>
</feature>
<comment type="caution">
    <text evidence="11">The sequence shown here is derived from an EMBL/GenBank/DDBJ whole genome shotgun (WGS) entry which is preliminary data.</text>
</comment>
<dbReference type="AlphaFoldDB" id="A0A7I8XP74"/>